<dbReference type="Proteomes" id="UP000000718">
    <property type="component" value="Chromosome"/>
</dbReference>
<dbReference type="EnsemblBacteria" id="ACI20322">
    <property type="protein sequence ID" value="ACI20322"/>
    <property type="gene ID" value="THEYE_A1911"/>
</dbReference>
<protein>
    <recommendedName>
        <fullName evidence="4">Tetratricopeptide repeat domain protein</fullName>
    </recommendedName>
</protein>
<dbReference type="InParanoid" id="B5YI70"/>
<dbReference type="SUPFAM" id="SSF48439">
    <property type="entry name" value="Protein prenylyltransferase"/>
    <property type="match status" value="1"/>
</dbReference>
<organism evidence="2 3">
    <name type="scientific">Thermodesulfovibrio yellowstonii (strain ATCC 51303 / DSM 11347 / YP87)</name>
    <dbReference type="NCBI Taxonomy" id="289376"/>
    <lineage>
        <taxon>Bacteria</taxon>
        <taxon>Pseudomonadati</taxon>
        <taxon>Nitrospirota</taxon>
        <taxon>Thermodesulfovibrionia</taxon>
        <taxon>Thermodesulfovibrionales</taxon>
        <taxon>Thermodesulfovibrionaceae</taxon>
        <taxon>Thermodesulfovibrio</taxon>
    </lineage>
</organism>
<dbReference type="RefSeq" id="WP_012545059.1">
    <property type="nucleotide sequence ID" value="NC_011296.1"/>
</dbReference>
<dbReference type="HOGENOM" id="CLU_414302_0_0_0"/>
<name>B5YI70_THEYD</name>
<reference evidence="3" key="1">
    <citation type="submission" date="2008-08" db="EMBL/GenBank/DDBJ databases">
        <title>The complete genome sequence of Thermodesulfovibrio yellowstonii strain ATCC 51303 / DSM 11347 / YP87.</title>
        <authorList>
            <person name="Dodson R.J."/>
            <person name="Durkin A.S."/>
            <person name="Wu M."/>
            <person name="Eisen J."/>
            <person name="Sutton G."/>
        </authorList>
    </citation>
    <scope>NUCLEOTIDE SEQUENCE [LARGE SCALE GENOMIC DNA]</scope>
    <source>
        <strain evidence="3">ATCC 51303 / DSM 11347 / YP87</strain>
    </source>
</reference>
<feature type="coiled-coil region" evidence="1">
    <location>
        <begin position="137"/>
        <end position="167"/>
    </location>
</feature>
<dbReference type="OrthoDB" id="9813506at2"/>
<dbReference type="KEGG" id="tye:THEYE_A1911"/>
<proteinExistence type="predicted"/>
<keyword evidence="1" id="KW-0175">Coiled coil</keyword>
<reference evidence="2 3" key="2">
    <citation type="journal article" date="2015" name="Genome Announc.">
        <title>Genome Sequence of the Sulfate-Reducing Thermophilic Bacterium Thermodesulfovibrio yellowstonii Strain DSM 11347T (Phylum Nitrospirae).</title>
        <authorList>
            <person name="Bhatnagar S."/>
            <person name="Badger J.H."/>
            <person name="Madupu R."/>
            <person name="Khouri H.M."/>
            <person name="O'Connor E.M."/>
            <person name="Robb F.T."/>
            <person name="Ward N.L."/>
            <person name="Eisen J.A."/>
        </authorList>
    </citation>
    <scope>NUCLEOTIDE SEQUENCE [LARGE SCALE GENOMIC DNA]</scope>
    <source>
        <strain evidence="3">ATCC 51303 / DSM 11347 / YP87</strain>
    </source>
</reference>
<sequence length="663" mass="77480">MFKRNIINFIFLILLFLIKNSFAYEPVVIIADGEYVMGAGESMEVSEEKAKRIAVQKAAEQAGAYVKSYTKVKNLALESDVIEVIANHSMKIEVLDRKKTVVGDIDAIKFYVKIRATMSQEDIEANLKKVRQDQSIVEEYNRLKADFDKQNREMEKLKRQLELATGGDKQKIAKLISEEEKKYKANLWLERAQQKDIIEPEEAIKAYKKALELNPDIPQAYFGLAKTLYKTNVLKYGLLEDDTQKEKLLRALKEALENINRAISLDENYADAYALRAEILSYLGNLEDIAEKKDYNDKILKDINRALALNASNKAELYYLRASMYLDELQNAELEQAKADQFDYRVIEEYFNKALNEIDNAGSLCKEEKCLADYYRRKAYAHIFIINYYLRREDIAKTKEFTSMRDKFLKKADEIEKQKIQQEEKFDKELQEQIKDLYQTEFGKIVYELEKGWKEKVTGISLKDLEEKSREEQQKIFNQMETTIRQKISSGKASAEEYILMSYFEENPQTKKAYFDRGIALYEKRNSQGVDAILLVQFYLDGTIMQNDDVKLNYLNKAKAVVDRNFAQAQKVLSMDEFRLLISEMEKAKSDIEGFNVMKKLAKLNRQQAEAFHWLQFAFMISHQKAEIYERLDLPLKALEEYLYLCNTFKIDEACKNVERLKK</sequence>
<evidence type="ECO:0000313" key="2">
    <source>
        <dbReference type="EMBL" id="ACI20322.1"/>
    </source>
</evidence>
<dbReference type="AlphaFoldDB" id="B5YI70"/>
<dbReference type="Pfam" id="PF13414">
    <property type="entry name" value="TPR_11"/>
    <property type="match status" value="1"/>
</dbReference>
<gene>
    <name evidence="2" type="ordered locus">THEYE_A1911</name>
</gene>
<dbReference type="EMBL" id="CP001147">
    <property type="protein sequence ID" value="ACI20322.1"/>
    <property type="molecule type" value="Genomic_DNA"/>
</dbReference>
<dbReference type="InterPro" id="IPR011990">
    <property type="entry name" value="TPR-like_helical_dom_sf"/>
</dbReference>
<evidence type="ECO:0008006" key="4">
    <source>
        <dbReference type="Google" id="ProtNLM"/>
    </source>
</evidence>
<keyword evidence="3" id="KW-1185">Reference proteome</keyword>
<dbReference type="eggNOG" id="COG1750">
    <property type="taxonomic scope" value="Bacteria"/>
</dbReference>
<evidence type="ECO:0000313" key="3">
    <source>
        <dbReference type="Proteomes" id="UP000000718"/>
    </source>
</evidence>
<dbReference type="Gene3D" id="1.25.40.10">
    <property type="entry name" value="Tetratricopeptide repeat domain"/>
    <property type="match status" value="2"/>
</dbReference>
<accession>B5YI70</accession>
<evidence type="ECO:0000256" key="1">
    <source>
        <dbReference type="SAM" id="Coils"/>
    </source>
</evidence>
<dbReference type="STRING" id="289376.THEYE_A1911"/>
<feature type="coiled-coil region" evidence="1">
    <location>
        <begin position="405"/>
        <end position="432"/>
    </location>
</feature>
<dbReference type="PATRIC" id="fig|289376.4.peg.1867"/>